<dbReference type="Proteomes" id="UP001163046">
    <property type="component" value="Unassembled WGS sequence"/>
</dbReference>
<dbReference type="AlphaFoldDB" id="A0A9X0CIK6"/>
<dbReference type="EMBL" id="MU827779">
    <property type="protein sequence ID" value="KAJ7339684.1"/>
    <property type="molecule type" value="Genomic_DNA"/>
</dbReference>
<sequence>MGVNRRQYTLQKIDIGKVYSIQEQFSSDIDDENVNGCFRDLRKYLPRLAKFYLNMQTTRKGALKWFGKTEGTFLVAFGGDGCPFGKNESACSFLISFLNIGKRVASSSDNFIVFGGNVEETSLVVKRYINFVCKQIVDLEGRIFEIDGLHVTFHFEELPNDMKMLAMLGGELSNSATYFSSFANVTTKDCTDLKGTFGSGTLCKWKPWAYGNRIKVVKAVDSFKASLDAKPLSAKQKRPKVTEFIAHQKSRQEFIPLVGKLIDKAHVEPLHLKNNAWGYFFKVFLKEAVGKSNLSTTCKTFAEVPQDSCLGRVVTALKCEVKAGRLAKKVRKWFDETQGRQGDLQYRFTGKESRLFCHNFARLLTFLGQEGDSQKQRQTVLALAYVGLRLRDLCSIINRFEVEETHLEQLQSLAQEYYRAQCTTVTHLSKPHYLDHWPCCTHSCQSGF</sequence>
<name>A0A9X0CIK6_9CNID</name>
<evidence type="ECO:0000313" key="1">
    <source>
        <dbReference type="EMBL" id="KAJ7339684.1"/>
    </source>
</evidence>
<comment type="caution">
    <text evidence="1">The sequence shown here is derived from an EMBL/GenBank/DDBJ whole genome shotgun (WGS) entry which is preliminary data.</text>
</comment>
<reference evidence="1" key="1">
    <citation type="submission" date="2023-01" db="EMBL/GenBank/DDBJ databases">
        <title>Genome assembly of the deep-sea coral Lophelia pertusa.</title>
        <authorList>
            <person name="Herrera S."/>
            <person name="Cordes E."/>
        </authorList>
    </citation>
    <scope>NUCLEOTIDE SEQUENCE</scope>
    <source>
        <strain evidence="1">USNM1676648</strain>
        <tissue evidence="1">Polyp</tissue>
    </source>
</reference>
<keyword evidence="2" id="KW-1185">Reference proteome</keyword>
<dbReference type="OrthoDB" id="5979216at2759"/>
<accession>A0A9X0CIK6</accession>
<proteinExistence type="predicted"/>
<evidence type="ECO:0000313" key="2">
    <source>
        <dbReference type="Proteomes" id="UP001163046"/>
    </source>
</evidence>
<protein>
    <submittedName>
        <fullName evidence="1">Uncharacterized protein</fullName>
    </submittedName>
</protein>
<organism evidence="1 2">
    <name type="scientific">Desmophyllum pertusum</name>
    <dbReference type="NCBI Taxonomy" id="174260"/>
    <lineage>
        <taxon>Eukaryota</taxon>
        <taxon>Metazoa</taxon>
        <taxon>Cnidaria</taxon>
        <taxon>Anthozoa</taxon>
        <taxon>Hexacorallia</taxon>
        <taxon>Scleractinia</taxon>
        <taxon>Caryophylliina</taxon>
        <taxon>Caryophylliidae</taxon>
        <taxon>Desmophyllum</taxon>
    </lineage>
</organism>
<gene>
    <name evidence="1" type="ORF">OS493_006094</name>
</gene>